<dbReference type="Gene3D" id="3.30.40.10">
    <property type="entry name" value="Zinc/RING finger domain, C3HC4 (zinc finger)"/>
    <property type="match status" value="1"/>
</dbReference>
<sequence>MGIEDQKQSPRDPKSTLSSPKCTNSIFSPRFRSVAAMAGWDEEALLSASLIVDDTPDREYRSKKRSEFQFKTPPSSSRRKRRAQRSPVSVPFIALDLDDGETRKTETKKDSAESTSAVDAEKGKIGEAKLAEQNSGVVPSSSSSSLPCMDRLREELSCAICLDICFEPTTTPCGHSFCLKCLRSSASKCGKKCPKCRQLISNGRSCTVNTVLWNTIQLLFPQEVETRKAAGALNSREAQRRIPETAFYNNLRNGSPQDSQLPTRRTESARRRRVRPIQDVDSTAVRSGGGVTSNRASRVSSRESSSMSSRAIPSQDEDAALALRLQREEFLGAVRGTINQSSTLSLSLAAMRTSSQPSRSSSLSVARENQPSSTSSSLSLARANQSSTSSSLSSARENQSSTSSFSLARANLRAMASRAITLRVRGRHNM</sequence>
<dbReference type="Proteomes" id="UP000237000">
    <property type="component" value="Unassembled WGS sequence"/>
</dbReference>
<feature type="region of interest" description="Disordered" evidence="12">
    <location>
        <begin position="354"/>
        <end position="404"/>
    </location>
</feature>
<dbReference type="GO" id="GO:0008270">
    <property type="term" value="F:zinc ion binding"/>
    <property type="evidence" value="ECO:0007669"/>
    <property type="project" value="UniProtKB-KW"/>
</dbReference>
<dbReference type="AlphaFoldDB" id="A0A2P5FBW6"/>
<feature type="compositionally biased region" description="Polar residues" evidence="12">
    <location>
        <begin position="249"/>
        <end position="263"/>
    </location>
</feature>
<dbReference type="InParanoid" id="A0A2P5FBW6"/>
<keyword evidence="10" id="KW-0539">Nucleus</keyword>
<dbReference type="SMART" id="SM00184">
    <property type="entry name" value="RING"/>
    <property type="match status" value="1"/>
</dbReference>
<feature type="compositionally biased region" description="Basic and acidic residues" evidence="12">
    <location>
        <begin position="100"/>
        <end position="112"/>
    </location>
</feature>
<dbReference type="InterPro" id="IPR017907">
    <property type="entry name" value="Znf_RING_CS"/>
</dbReference>
<proteinExistence type="predicted"/>
<dbReference type="STRING" id="63057.A0A2P5FBW6"/>
<dbReference type="SUPFAM" id="SSF57850">
    <property type="entry name" value="RING/U-box"/>
    <property type="match status" value="1"/>
</dbReference>
<evidence type="ECO:0000313" key="14">
    <source>
        <dbReference type="EMBL" id="PON95266.1"/>
    </source>
</evidence>
<feature type="compositionally biased region" description="Low complexity" evidence="12">
    <location>
        <begin position="354"/>
        <end position="364"/>
    </location>
</feature>
<keyword evidence="15" id="KW-1185">Reference proteome</keyword>
<feature type="compositionally biased region" description="Basic and acidic residues" evidence="12">
    <location>
        <begin position="1"/>
        <end position="14"/>
    </location>
</feature>
<keyword evidence="8" id="KW-0833">Ubl conjugation pathway</keyword>
<keyword evidence="14" id="KW-0675">Receptor</keyword>
<evidence type="ECO:0000256" key="1">
    <source>
        <dbReference type="ARBA" id="ARBA00000900"/>
    </source>
</evidence>
<evidence type="ECO:0000259" key="13">
    <source>
        <dbReference type="PROSITE" id="PS50089"/>
    </source>
</evidence>
<feature type="compositionally biased region" description="Polar residues" evidence="12">
    <location>
        <begin position="15"/>
        <end position="25"/>
    </location>
</feature>
<dbReference type="OrthoDB" id="6105938at2759"/>
<feature type="region of interest" description="Disordered" evidence="12">
    <location>
        <begin position="53"/>
        <end position="122"/>
    </location>
</feature>
<feature type="region of interest" description="Disordered" evidence="12">
    <location>
        <begin position="249"/>
        <end position="314"/>
    </location>
</feature>
<evidence type="ECO:0000256" key="12">
    <source>
        <dbReference type="SAM" id="MobiDB-lite"/>
    </source>
</evidence>
<dbReference type="InterPro" id="IPR051657">
    <property type="entry name" value="RNF168/RNF169_E3_ubiq-ligase"/>
</dbReference>
<evidence type="ECO:0000256" key="6">
    <source>
        <dbReference type="ARBA" id="ARBA00022763"/>
    </source>
</evidence>
<keyword evidence="9" id="KW-0862">Zinc</keyword>
<dbReference type="GO" id="GO:0035861">
    <property type="term" value="C:site of double-strand break"/>
    <property type="evidence" value="ECO:0007669"/>
    <property type="project" value="TreeGrafter"/>
</dbReference>
<evidence type="ECO:0000256" key="9">
    <source>
        <dbReference type="ARBA" id="ARBA00022833"/>
    </source>
</evidence>
<evidence type="ECO:0000256" key="4">
    <source>
        <dbReference type="ARBA" id="ARBA00022679"/>
    </source>
</evidence>
<dbReference type="PROSITE" id="PS50089">
    <property type="entry name" value="ZF_RING_2"/>
    <property type="match status" value="1"/>
</dbReference>
<evidence type="ECO:0000256" key="11">
    <source>
        <dbReference type="PROSITE-ProRule" id="PRU00175"/>
    </source>
</evidence>
<dbReference type="Pfam" id="PF00097">
    <property type="entry name" value="zf-C3HC4"/>
    <property type="match status" value="1"/>
</dbReference>
<dbReference type="GO" id="GO:0005634">
    <property type="term" value="C:nucleus"/>
    <property type="evidence" value="ECO:0007669"/>
    <property type="project" value="UniProtKB-SubCell"/>
</dbReference>
<evidence type="ECO:0000256" key="3">
    <source>
        <dbReference type="ARBA" id="ARBA00012483"/>
    </source>
</evidence>
<gene>
    <name evidence="14" type="ORF">TorRG33x02_087880</name>
</gene>
<dbReference type="GO" id="GO:0031491">
    <property type="term" value="F:nucleosome binding"/>
    <property type="evidence" value="ECO:0007669"/>
    <property type="project" value="TreeGrafter"/>
</dbReference>
<comment type="subcellular location">
    <subcellularLocation>
        <location evidence="2">Nucleus</location>
    </subcellularLocation>
</comment>
<evidence type="ECO:0000256" key="10">
    <source>
        <dbReference type="ARBA" id="ARBA00023242"/>
    </source>
</evidence>
<organism evidence="14 15">
    <name type="scientific">Trema orientale</name>
    <name type="common">Charcoal tree</name>
    <name type="synonym">Celtis orientalis</name>
    <dbReference type="NCBI Taxonomy" id="63057"/>
    <lineage>
        <taxon>Eukaryota</taxon>
        <taxon>Viridiplantae</taxon>
        <taxon>Streptophyta</taxon>
        <taxon>Embryophyta</taxon>
        <taxon>Tracheophyta</taxon>
        <taxon>Spermatophyta</taxon>
        <taxon>Magnoliopsida</taxon>
        <taxon>eudicotyledons</taxon>
        <taxon>Gunneridae</taxon>
        <taxon>Pentapetalae</taxon>
        <taxon>rosids</taxon>
        <taxon>fabids</taxon>
        <taxon>Rosales</taxon>
        <taxon>Cannabaceae</taxon>
        <taxon>Trema</taxon>
    </lineage>
</organism>
<keyword evidence="7 11" id="KW-0863">Zinc-finger</keyword>
<dbReference type="InterPro" id="IPR001841">
    <property type="entry name" value="Znf_RING"/>
</dbReference>
<dbReference type="PANTHER" id="PTHR23328">
    <property type="entry name" value="RING-TYPE DOMAIN-CONTAINING PROTEIN"/>
    <property type="match status" value="1"/>
</dbReference>
<dbReference type="InterPro" id="IPR018957">
    <property type="entry name" value="Znf_C3HC4_RING-type"/>
</dbReference>
<dbReference type="EC" id="2.3.2.27" evidence="3"/>
<comment type="caution">
    <text evidence="14">The sequence shown here is derived from an EMBL/GenBank/DDBJ whole genome shotgun (WGS) entry which is preliminary data.</text>
</comment>
<protein>
    <recommendedName>
        <fullName evidence="3">RING-type E3 ubiquitin transferase</fullName>
        <ecNumber evidence="3">2.3.2.27</ecNumber>
    </recommendedName>
</protein>
<evidence type="ECO:0000313" key="15">
    <source>
        <dbReference type="Proteomes" id="UP000237000"/>
    </source>
</evidence>
<dbReference type="GO" id="GO:0006302">
    <property type="term" value="P:double-strand break repair"/>
    <property type="evidence" value="ECO:0007669"/>
    <property type="project" value="TreeGrafter"/>
</dbReference>
<dbReference type="EMBL" id="JXTC01000045">
    <property type="protein sequence ID" value="PON95266.1"/>
    <property type="molecule type" value="Genomic_DNA"/>
</dbReference>
<dbReference type="PANTHER" id="PTHR23328:SF0">
    <property type="entry name" value="RING-TYPE DOMAIN-CONTAINING PROTEIN"/>
    <property type="match status" value="1"/>
</dbReference>
<feature type="compositionally biased region" description="Low complexity" evidence="12">
    <location>
        <begin position="293"/>
        <end position="310"/>
    </location>
</feature>
<name>A0A2P5FBW6_TREOI</name>
<dbReference type="PROSITE" id="PS00518">
    <property type="entry name" value="ZF_RING_1"/>
    <property type="match status" value="1"/>
</dbReference>
<comment type="catalytic activity">
    <reaction evidence="1">
        <text>S-ubiquitinyl-[E2 ubiquitin-conjugating enzyme]-L-cysteine + [acceptor protein]-L-lysine = [E2 ubiquitin-conjugating enzyme]-L-cysteine + N(6)-ubiquitinyl-[acceptor protein]-L-lysine.</text>
        <dbReference type="EC" id="2.3.2.27"/>
    </reaction>
</comment>
<accession>A0A2P5FBW6</accession>
<evidence type="ECO:0000256" key="8">
    <source>
        <dbReference type="ARBA" id="ARBA00022786"/>
    </source>
</evidence>
<evidence type="ECO:0000256" key="2">
    <source>
        <dbReference type="ARBA" id="ARBA00004123"/>
    </source>
</evidence>
<feature type="region of interest" description="Disordered" evidence="12">
    <location>
        <begin position="1"/>
        <end position="25"/>
    </location>
</feature>
<dbReference type="InterPro" id="IPR013083">
    <property type="entry name" value="Znf_RING/FYVE/PHD"/>
</dbReference>
<feature type="compositionally biased region" description="Polar residues" evidence="12">
    <location>
        <begin position="395"/>
        <end position="404"/>
    </location>
</feature>
<dbReference type="GO" id="GO:0061630">
    <property type="term" value="F:ubiquitin protein ligase activity"/>
    <property type="evidence" value="ECO:0007669"/>
    <property type="project" value="UniProtKB-EC"/>
</dbReference>
<evidence type="ECO:0000256" key="5">
    <source>
        <dbReference type="ARBA" id="ARBA00022723"/>
    </source>
</evidence>
<evidence type="ECO:0000256" key="7">
    <source>
        <dbReference type="ARBA" id="ARBA00022771"/>
    </source>
</evidence>
<keyword evidence="6" id="KW-0227">DNA damage</keyword>
<feature type="compositionally biased region" description="Low complexity" evidence="12">
    <location>
        <begin position="372"/>
        <end position="394"/>
    </location>
</feature>
<reference evidence="15" key="1">
    <citation type="submission" date="2016-06" db="EMBL/GenBank/DDBJ databases">
        <title>Parallel loss of symbiosis genes in relatives of nitrogen-fixing non-legume Parasponia.</title>
        <authorList>
            <person name="Van Velzen R."/>
            <person name="Holmer R."/>
            <person name="Bu F."/>
            <person name="Rutten L."/>
            <person name="Van Zeijl A."/>
            <person name="Liu W."/>
            <person name="Santuari L."/>
            <person name="Cao Q."/>
            <person name="Sharma T."/>
            <person name="Shen D."/>
            <person name="Roswanjaya Y."/>
            <person name="Wardhani T."/>
            <person name="Kalhor M.S."/>
            <person name="Jansen J."/>
            <person name="Van den Hoogen J."/>
            <person name="Gungor B."/>
            <person name="Hartog M."/>
            <person name="Hontelez J."/>
            <person name="Verver J."/>
            <person name="Yang W.-C."/>
            <person name="Schijlen E."/>
            <person name="Repin R."/>
            <person name="Schilthuizen M."/>
            <person name="Schranz E."/>
            <person name="Heidstra R."/>
            <person name="Miyata K."/>
            <person name="Fedorova E."/>
            <person name="Kohlen W."/>
            <person name="Bisseling T."/>
            <person name="Smit S."/>
            <person name="Geurts R."/>
        </authorList>
    </citation>
    <scope>NUCLEOTIDE SEQUENCE [LARGE SCALE GENOMIC DNA]</scope>
    <source>
        <strain evidence="15">cv. RG33-2</strain>
    </source>
</reference>
<keyword evidence="4" id="KW-0808">Transferase</keyword>
<feature type="domain" description="RING-type" evidence="13">
    <location>
        <begin position="158"/>
        <end position="197"/>
    </location>
</feature>
<feature type="compositionally biased region" description="Basic and acidic residues" evidence="12">
    <location>
        <begin position="55"/>
        <end position="68"/>
    </location>
</feature>
<keyword evidence="5" id="KW-0479">Metal-binding</keyword>